<reference evidence="2" key="2">
    <citation type="journal article" date="2015" name="Fish Shellfish Immunol.">
        <title>Early steps in the European eel (Anguilla anguilla)-Vibrio vulnificus interaction in the gills: Role of the RtxA13 toxin.</title>
        <authorList>
            <person name="Callol A."/>
            <person name="Pajuelo D."/>
            <person name="Ebbesson L."/>
            <person name="Teles M."/>
            <person name="MacKenzie S."/>
            <person name="Amaro C."/>
        </authorList>
    </citation>
    <scope>NUCLEOTIDE SEQUENCE</scope>
</reference>
<feature type="compositionally biased region" description="Polar residues" evidence="1">
    <location>
        <begin position="79"/>
        <end position="105"/>
    </location>
</feature>
<accession>A0A0E9X5Z4</accession>
<dbReference type="AlphaFoldDB" id="A0A0E9X5Z4"/>
<evidence type="ECO:0000313" key="2">
    <source>
        <dbReference type="EMBL" id="JAH97270.1"/>
    </source>
</evidence>
<feature type="region of interest" description="Disordered" evidence="1">
    <location>
        <begin position="74"/>
        <end position="147"/>
    </location>
</feature>
<proteinExistence type="predicted"/>
<dbReference type="InterPro" id="IPR026832">
    <property type="entry name" value="Asteroid"/>
</dbReference>
<protein>
    <submittedName>
        <fullName evidence="2">Uncharacterized protein</fullName>
    </submittedName>
</protein>
<dbReference type="PANTHER" id="PTHR15665">
    <property type="entry name" value="ASTEROID PROTEIN"/>
    <property type="match status" value="1"/>
</dbReference>
<organism evidence="2">
    <name type="scientific">Anguilla anguilla</name>
    <name type="common">European freshwater eel</name>
    <name type="synonym">Muraena anguilla</name>
    <dbReference type="NCBI Taxonomy" id="7936"/>
    <lineage>
        <taxon>Eukaryota</taxon>
        <taxon>Metazoa</taxon>
        <taxon>Chordata</taxon>
        <taxon>Craniata</taxon>
        <taxon>Vertebrata</taxon>
        <taxon>Euteleostomi</taxon>
        <taxon>Actinopterygii</taxon>
        <taxon>Neopterygii</taxon>
        <taxon>Teleostei</taxon>
        <taxon>Anguilliformes</taxon>
        <taxon>Anguillidae</taxon>
        <taxon>Anguilla</taxon>
    </lineage>
</organism>
<name>A0A0E9X5Z4_ANGAN</name>
<dbReference type="EMBL" id="GBXM01011307">
    <property type="protein sequence ID" value="JAH97270.1"/>
    <property type="molecule type" value="Transcribed_RNA"/>
</dbReference>
<reference evidence="2" key="1">
    <citation type="submission" date="2014-11" db="EMBL/GenBank/DDBJ databases">
        <authorList>
            <person name="Amaro Gonzalez C."/>
        </authorList>
    </citation>
    <scope>NUCLEOTIDE SEQUENCE</scope>
</reference>
<sequence>MSLLLNQLLCFPLPEPECAWLYRGTLVHQVVKEMKEGKAPEDLLQGPHLPGQLFRDLMGAVQSSVGAGFFTKKWRKTGQRQAQEQQQNHTESPQATQDTSNSSAQLECDDDRENEDNYDGDDHGDDCDDDDSNDDDQEEDQQCWEPASPVRVRFVTTCRTNRTRDRVRVRKPHRVMW</sequence>
<dbReference type="PANTHER" id="PTHR15665:SF1">
    <property type="entry name" value="PROTEIN ASTEROID HOMOLOG 1"/>
    <property type="match status" value="1"/>
</dbReference>
<feature type="compositionally biased region" description="Acidic residues" evidence="1">
    <location>
        <begin position="107"/>
        <end position="142"/>
    </location>
</feature>
<evidence type="ECO:0000256" key="1">
    <source>
        <dbReference type="SAM" id="MobiDB-lite"/>
    </source>
</evidence>